<accession>I4B1C8</accession>
<feature type="domain" description="Mechanosensitive ion channel MscS" evidence="6">
    <location>
        <begin position="106"/>
        <end position="171"/>
    </location>
</feature>
<dbReference type="Gene3D" id="2.30.30.60">
    <property type="match status" value="1"/>
</dbReference>
<evidence type="ECO:0000259" key="6">
    <source>
        <dbReference type="Pfam" id="PF00924"/>
    </source>
</evidence>
<protein>
    <submittedName>
        <fullName evidence="7">MscS Mechanosensitive ion channel</fullName>
    </submittedName>
</protein>
<proteinExistence type="predicted"/>
<feature type="transmembrane region" description="Helical" evidence="5">
    <location>
        <begin position="84"/>
        <end position="114"/>
    </location>
</feature>
<keyword evidence="4 5" id="KW-0472">Membrane</keyword>
<reference evidence="7 8" key="1">
    <citation type="submission" date="2012-06" db="EMBL/GenBank/DDBJ databases">
        <title>The complete chromosome of genome of Turneriella parva DSM 21527.</title>
        <authorList>
            <consortium name="US DOE Joint Genome Institute (JGI-PGF)"/>
            <person name="Lucas S."/>
            <person name="Han J."/>
            <person name="Lapidus A."/>
            <person name="Bruce D."/>
            <person name="Goodwin L."/>
            <person name="Pitluck S."/>
            <person name="Peters L."/>
            <person name="Kyrpides N."/>
            <person name="Mavromatis K."/>
            <person name="Ivanova N."/>
            <person name="Mikhailova N."/>
            <person name="Chertkov O."/>
            <person name="Detter J.C."/>
            <person name="Tapia R."/>
            <person name="Han C."/>
            <person name="Land M."/>
            <person name="Hauser L."/>
            <person name="Markowitz V."/>
            <person name="Cheng J.-F."/>
            <person name="Hugenholtz P."/>
            <person name="Woyke T."/>
            <person name="Wu D."/>
            <person name="Gronow S."/>
            <person name="Wellnitz S."/>
            <person name="Brambilla E."/>
            <person name="Klenk H.-P."/>
            <person name="Eisen J.A."/>
        </authorList>
    </citation>
    <scope>NUCLEOTIDE SEQUENCE [LARGE SCALE GENOMIC DNA]</scope>
    <source>
        <strain evidence="8">ATCC BAA-1111 / DSM 21527 / NCTC 11395 / H</strain>
    </source>
</reference>
<dbReference type="InterPro" id="IPR006685">
    <property type="entry name" value="MscS_channel_2nd"/>
</dbReference>
<dbReference type="KEGG" id="tpx:Turpa_0429"/>
<dbReference type="InterPro" id="IPR010920">
    <property type="entry name" value="LSM_dom_sf"/>
</dbReference>
<dbReference type="GO" id="GO:0008381">
    <property type="term" value="F:mechanosensitive monoatomic ion channel activity"/>
    <property type="evidence" value="ECO:0007669"/>
    <property type="project" value="UniProtKB-ARBA"/>
</dbReference>
<evidence type="ECO:0000256" key="5">
    <source>
        <dbReference type="SAM" id="Phobius"/>
    </source>
</evidence>
<evidence type="ECO:0000256" key="4">
    <source>
        <dbReference type="ARBA" id="ARBA00023136"/>
    </source>
</evidence>
<dbReference type="InterPro" id="IPR023408">
    <property type="entry name" value="MscS_beta-dom_sf"/>
</dbReference>
<dbReference type="SUPFAM" id="SSF50182">
    <property type="entry name" value="Sm-like ribonucleoproteins"/>
    <property type="match status" value="1"/>
</dbReference>
<evidence type="ECO:0000256" key="2">
    <source>
        <dbReference type="ARBA" id="ARBA00022692"/>
    </source>
</evidence>
<name>I4B1C8_TURPD</name>
<keyword evidence="2 5" id="KW-0812">Transmembrane</keyword>
<dbReference type="AlphaFoldDB" id="I4B1C8"/>
<comment type="subcellular location">
    <subcellularLocation>
        <location evidence="1">Membrane</location>
    </subcellularLocation>
</comment>
<dbReference type="HOGENOM" id="CLU_066007_2_1_12"/>
<dbReference type="GO" id="GO:0016020">
    <property type="term" value="C:membrane"/>
    <property type="evidence" value="ECO:0007669"/>
    <property type="project" value="UniProtKB-SubCell"/>
</dbReference>
<organism evidence="7 8">
    <name type="scientific">Turneriella parva (strain ATCC BAA-1111 / DSM 21527 / NCTC 11395 / H)</name>
    <name type="common">Leptospira parva</name>
    <dbReference type="NCBI Taxonomy" id="869212"/>
    <lineage>
        <taxon>Bacteria</taxon>
        <taxon>Pseudomonadati</taxon>
        <taxon>Spirochaetota</taxon>
        <taxon>Spirochaetia</taxon>
        <taxon>Leptospirales</taxon>
        <taxon>Leptospiraceae</taxon>
        <taxon>Turneriella</taxon>
    </lineage>
</organism>
<feature type="transmembrane region" description="Helical" evidence="5">
    <location>
        <begin position="20"/>
        <end position="40"/>
    </location>
</feature>
<dbReference type="PANTHER" id="PTHR30566">
    <property type="entry name" value="YNAI-RELATED MECHANOSENSITIVE ION CHANNEL"/>
    <property type="match status" value="1"/>
</dbReference>
<gene>
    <name evidence="7" type="ordered locus">Turpa_0429</name>
</gene>
<sequence length="286" mass="32431">MLEFFSPQNLNAFWARLTSGHAFAATALVVSILLLTRMVVLRIAYRNIEDKFVRMRYKRTVSYISFFIGLFLLLPIWLPSIRNVATFLGIFGAGFLIVTRDLWVCVVGWAYIMIRRPFVIGDRVQIGNVAGDVIDIRLMETSIMEVSSAEGGQTTGRVVFFPNAKIFTESFATTGAHVGHVFQELQVSLTATSDWKSAAELLEKCAKKQYETARAAKEQLQTGDAELDMISFYRDPRVLTQMVGNHIVLKLQYMAPTGQGVNMQDRIWREFLTLTAKKPRIRFAEK</sequence>
<evidence type="ECO:0000313" key="7">
    <source>
        <dbReference type="EMBL" id="AFM11085.1"/>
    </source>
</evidence>
<dbReference type="OrthoDB" id="9809206at2"/>
<keyword evidence="8" id="KW-1185">Reference proteome</keyword>
<dbReference type="RefSeq" id="WP_014801605.1">
    <property type="nucleotide sequence ID" value="NC_018020.1"/>
</dbReference>
<feature type="transmembrane region" description="Helical" evidence="5">
    <location>
        <begin position="61"/>
        <end position="78"/>
    </location>
</feature>
<dbReference type="Pfam" id="PF00924">
    <property type="entry name" value="MS_channel_2nd"/>
    <property type="match status" value="1"/>
</dbReference>
<dbReference type="STRING" id="869212.Turpa_0429"/>
<evidence type="ECO:0000256" key="3">
    <source>
        <dbReference type="ARBA" id="ARBA00022989"/>
    </source>
</evidence>
<dbReference type="Proteomes" id="UP000006048">
    <property type="component" value="Chromosome"/>
</dbReference>
<evidence type="ECO:0000256" key="1">
    <source>
        <dbReference type="ARBA" id="ARBA00004370"/>
    </source>
</evidence>
<dbReference type="EMBL" id="CP002959">
    <property type="protein sequence ID" value="AFM11085.1"/>
    <property type="molecule type" value="Genomic_DNA"/>
</dbReference>
<evidence type="ECO:0000313" key="8">
    <source>
        <dbReference type="Proteomes" id="UP000006048"/>
    </source>
</evidence>
<keyword evidence="3 5" id="KW-1133">Transmembrane helix</keyword>
<dbReference type="PANTHER" id="PTHR30566:SF5">
    <property type="entry name" value="MECHANOSENSITIVE ION CHANNEL PROTEIN 1, MITOCHONDRIAL-RELATED"/>
    <property type="match status" value="1"/>
</dbReference>